<keyword evidence="5 7" id="KW-1133">Transmembrane helix</keyword>
<keyword evidence="4 7" id="KW-0812">Transmembrane</keyword>
<dbReference type="RefSeq" id="WP_169559154.1">
    <property type="nucleotide sequence ID" value="NZ_BSNF01000001.1"/>
</dbReference>
<dbReference type="PANTHER" id="PTHR33362">
    <property type="entry name" value="SIALIC ACID TRAP TRANSPORTER PERMEASE PROTEIN SIAT-RELATED"/>
    <property type="match status" value="1"/>
</dbReference>
<comment type="subunit">
    <text evidence="7">The complex comprises the extracytoplasmic solute receptor protein and the two transmembrane proteins.</text>
</comment>
<gene>
    <name evidence="9" type="ORF">GCM10007924_03480</name>
</gene>
<evidence type="ECO:0000256" key="7">
    <source>
        <dbReference type="RuleBase" id="RU369079"/>
    </source>
</evidence>
<comment type="caution">
    <text evidence="9">The sequence shown here is derived from an EMBL/GenBank/DDBJ whole genome shotgun (WGS) entry which is preliminary data.</text>
</comment>
<evidence type="ECO:0000256" key="5">
    <source>
        <dbReference type="ARBA" id="ARBA00022989"/>
    </source>
</evidence>
<comment type="subcellular location">
    <subcellularLocation>
        <location evidence="1 7">Cell inner membrane</location>
        <topology evidence="1 7">Multi-pass membrane protein</topology>
    </subcellularLocation>
</comment>
<feature type="transmembrane region" description="Helical" evidence="7">
    <location>
        <begin position="175"/>
        <end position="197"/>
    </location>
</feature>
<keyword evidence="3 7" id="KW-0997">Cell inner membrane</keyword>
<feature type="transmembrane region" description="Helical" evidence="7">
    <location>
        <begin position="97"/>
        <end position="127"/>
    </location>
</feature>
<reference evidence="9" key="1">
    <citation type="journal article" date="2014" name="Int. J. Syst. Evol. Microbiol.">
        <title>Complete genome of a new Firmicutes species belonging to the dominant human colonic microbiota ('Ruminococcus bicirculans') reveals two chromosomes and a selective capacity to utilize plant glucans.</title>
        <authorList>
            <consortium name="NISC Comparative Sequencing Program"/>
            <person name="Wegmann U."/>
            <person name="Louis P."/>
            <person name="Goesmann A."/>
            <person name="Henrissat B."/>
            <person name="Duncan S.H."/>
            <person name="Flint H.J."/>
        </authorList>
    </citation>
    <scope>NUCLEOTIDE SEQUENCE</scope>
    <source>
        <strain evidence="9">NBRC 103408</strain>
    </source>
</reference>
<evidence type="ECO:0000256" key="6">
    <source>
        <dbReference type="ARBA" id="ARBA00023136"/>
    </source>
</evidence>
<proteinExistence type="inferred from homology"/>
<sequence length="432" mass="46126">MTLTALAIILFLFLLLLNGMPVAFAMLVSGATGLFLVAGHYPLAGILKAAPYEHVASYTLTTLPMFILMAEFLNSGRFTRDLFAASDKWLGHFRGGVAYSAIAGGVLLAAISGSSSAAAGTLASAAYPEMKRYGYEDRFSTAALAVIGTLAIMVPPSIGLVFYGVITETSVGKLLVAGFVPGAITALGYAVTINLMIRRRPEIAPHSAERATMKERVQTLKTVWPVLTLMVIIVGTIYSGVVTPTEIGAVGAFLAMLLALSMRRMGWRDFLNALKSATGNSAMILAIIACAAIFGVFITMTGLTQELLFMIQEADVNRYVVLAAVLLLLMILGFFLDQLAILVLTLPLIYPLMAGLEFDAVWLGILFVKTAEIGLITPPMGLNVFIVSSTTKVPPSRIFKGVWPFLLTELIILVLLILVPGLSLWLPAVAGF</sequence>
<feature type="transmembrane region" description="Helical" evidence="7">
    <location>
        <begin position="247"/>
        <end position="262"/>
    </location>
</feature>
<feature type="transmembrane region" description="Helical" evidence="7">
    <location>
        <begin position="316"/>
        <end position="336"/>
    </location>
</feature>
<organism evidence="9 10">
    <name type="scientific">Sneathiella chinensis</name>
    <dbReference type="NCBI Taxonomy" id="349750"/>
    <lineage>
        <taxon>Bacteria</taxon>
        <taxon>Pseudomonadati</taxon>
        <taxon>Pseudomonadota</taxon>
        <taxon>Alphaproteobacteria</taxon>
        <taxon>Sneathiellales</taxon>
        <taxon>Sneathiellaceae</taxon>
        <taxon>Sneathiella</taxon>
    </lineage>
</organism>
<keyword evidence="2" id="KW-1003">Cell membrane</keyword>
<comment type="similarity">
    <text evidence="7">Belongs to the TRAP transporter large permease family.</text>
</comment>
<evidence type="ECO:0000256" key="2">
    <source>
        <dbReference type="ARBA" id="ARBA00022475"/>
    </source>
</evidence>
<feature type="transmembrane region" description="Helical" evidence="7">
    <location>
        <begin position="283"/>
        <end position="304"/>
    </location>
</feature>
<dbReference type="PIRSF" id="PIRSF006066">
    <property type="entry name" value="HI0050"/>
    <property type="match status" value="1"/>
</dbReference>
<reference evidence="9" key="2">
    <citation type="submission" date="2023-01" db="EMBL/GenBank/DDBJ databases">
        <title>Draft genome sequence of Sneathiella chinensis strain NBRC 103408.</title>
        <authorList>
            <person name="Sun Q."/>
            <person name="Mori K."/>
        </authorList>
    </citation>
    <scope>NUCLEOTIDE SEQUENCE</scope>
    <source>
        <strain evidence="9">NBRC 103408</strain>
    </source>
</reference>
<name>A0ABQ5U1A7_9PROT</name>
<evidence type="ECO:0000256" key="1">
    <source>
        <dbReference type="ARBA" id="ARBA00004429"/>
    </source>
</evidence>
<evidence type="ECO:0000313" key="10">
    <source>
        <dbReference type="Proteomes" id="UP001161409"/>
    </source>
</evidence>
<comment type="function">
    <text evidence="7">Part of the tripartite ATP-independent periplasmic (TRAP) transport system.</text>
</comment>
<dbReference type="PANTHER" id="PTHR33362:SF5">
    <property type="entry name" value="C4-DICARBOXYLATE TRAP TRANSPORTER LARGE PERMEASE PROTEIN DCTM"/>
    <property type="match status" value="1"/>
</dbReference>
<keyword evidence="6 7" id="KW-0472">Membrane</keyword>
<keyword evidence="7" id="KW-0813">Transport</keyword>
<evidence type="ECO:0000256" key="4">
    <source>
        <dbReference type="ARBA" id="ARBA00022692"/>
    </source>
</evidence>
<dbReference type="InterPro" id="IPR010656">
    <property type="entry name" value="DctM"/>
</dbReference>
<dbReference type="InterPro" id="IPR004681">
    <property type="entry name" value="TRAP_DctM"/>
</dbReference>
<feature type="transmembrane region" description="Helical" evidence="7">
    <location>
        <begin position="139"/>
        <end position="163"/>
    </location>
</feature>
<dbReference type="Proteomes" id="UP001161409">
    <property type="component" value="Unassembled WGS sequence"/>
</dbReference>
<feature type="transmembrane region" description="Helical" evidence="7">
    <location>
        <begin position="402"/>
        <end position="426"/>
    </location>
</feature>
<feature type="transmembrane region" description="Helical" evidence="7">
    <location>
        <begin position="348"/>
        <end position="367"/>
    </location>
</feature>
<evidence type="ECO:0000259" key="8">
    <source>
        <dbReference type="Pfam" id="PF06808"/>
    </source>
</evidence>
<dbReference type="EMBL" id="BSNF01000001">
    <property type="protein sequence ID" value="GLQ05127.1"/>
    <property type="molecule type" value="Genomic_DNA"/>
</dbReference>
<comment type="caution">
    <text evidence="7">Lacks conserved residue(s) required for the propagation of feature annotation.</text>
</comment>
<feature type="transmembrane region" description="Helical" evidence="7">
    <location>
        <begin position="223"/>
        <end position="241"/>
    </location>
</feature>
<evidence type="ECO:0000313" key="9">
    <source>
        <dbReference type="EMBL" id="GLQ05127.1"/>
    </source>
</evidence>
<feature type="domain" description="TRAP C4-dicarboxylate transport system permease DctM subunit" evidence="8">
    <location>
        <begin position="10"/>
        <end position="422"/>
    </location>
</feature>
<evidence type="ECO:0000256" key="3">
    <source>
        <dbReference type="ARBA" id="ARBA00022519"/>
    </source>
</evidence>
<dbReference type="Pfam" id="PF06808">
    <property type="entry name" value="DctM"/>
    <property type="match status" value="1"/>
</dbReference>
<keyword evidence="10" id="KW-1185">Reference proteome</keyword>
<protein>
    <recommendedName>
        <fullName evidence="7">TRAP transporter large permease protein</fullName>
    </recommendedName>
</protein>
<feature type="transmembrane region" description="Helical" evidence="7">
    <location>
        <begin position="373"/>
        <end position="390"/>
    </location>
</feature>
<dbReference type="NCBIfam" id="TIGR00786">
    <property type="entry name" value="dctM"/>
    <property type="match status" value="1"/>
</dbReference>
<accession>A0ABQ5U1A7</accession>